<dbReference type="AlphaFoldDB" id="A0A934R3J9"/>
<name>A0A934R3J9_9BACT</name>
<evidence type="ECO:0000313" key="3">
    <source>
        <dbReference type="Proteomes" id="UP000600139"/>
    </source>
</evidence>
<protein>
    <submittedName>
        <fullName evidence="2">Uncharacterized protein</fullName>
    </submittedName>
</protein>
<gene>
    <name evidence="2" type="ORF">JIN84_04340</name>
</gene>
<organism evidence="2 3">
    <name type="scientific">Luteolibacter yonseiensis</name>
    <dbReference type="NCBI Taxonomy" id="1144680"/>
    <lineage>
        <taxon>Bacteria</taxon>
        <taxon>Pseudomonadati</taxon>
        <taxon>Verrucomicrobiota</taxon>
        <taxon>Verrucomicrobiia</taxon>
        <taxon>Verrucomicrobiales</taxon>
        <taxon>Verrucomicrobiaceae</taxon>
        <taxon>Luteolibacter</taxon>
    </lineage>
</organism>
<reference evidence="2" key="1">
    <citation type="submission" date="2021-01" db="EMBL/GenBank/DDBJ databases">
        <title>Modified the classification status of verrucomicrobia.</title>
        <authorList>
            <person name="Feng X."/>
        </authorList>
    </citation>
    <scope>NUCLEOTIDE SEQUENCE</scope>
    <source>
        <strain evidence="2">JCM 18052</strain>
    </source>
</reference>
<feature type="compositionally biased region" description="Low complexity" evidence="1">
    <location>
        <begin position="319"/>
        <end position="344"/>
    </location>
</feature>
<feature type="region of interest" description="Disordered" evidence="1">
    <location>
        <begin position="312"/>
        <end position="344"/>
    </location>
</feature>
<keyword evidence="3" id="KW-1185">Reference proteome</keyword>
<sequence>MRVPILLVCSALVLPGLRAESLSSADRETLLENLEKIREAAEGRVDARFRLAITAFRNALSSDEAAIELYFNCMEKVDFEDVHKRAADFREWKRQQGEKLSDPGLRLALRYQLRWLMLTLEAASVKPDRARLVREAQETVDSIFRDSEKLKYQQQILSQSVTSTVFARAYDINHVKVEKWSLSPIAIDAIYDNMLLPPYRTPTGLASLRAGWIKRIQQETVKQEFWSAEPRRRGEEREEKRIAMADDMKTPEYLEFIENELPQLQWDMEVDLFTYGDESGASVRMLAHLEKYINHPSAREWGEEFKKLIQPKSALTPEGVPAAPGADAAPAPGTTPDPAGTVAK</sequence>
<comment type="caution">
    <text evidence="2">The sequence shown here is derived from an EMBL/GenBank/DDBJ whole genome shotgun (WGS) entry which is preliminary data.</text>
</comment>
<dbReference type="EMBL" id="JAENIK010000004">
    <property type="protein sequence ID" value="MBK1814830.1"/>
    <property type="molecule type" value="Genomic_DNA"/>
</dbReference>
<dbReference type="RefSeq" id="WP_200349780.1">
    <property type="nucleotide sequence ID" value="NZ_BAABHZ010000010.1"/>
</dbReference>
<proteinExistence type="predicted"/>
<accession>A0A934R3J9</accession>
<dbReference type="Proteomes" id="UP000600139">
    <property type="component" value="Unassembled WGS sequence"/>
</dbReference>
<evidence type="ECO:0000256" key="1">
    <source>
        <dbReference type="SAM" id="MobiDB-lite"/>
    </source>
</evidence>
<evidence type="ECO:0000313" key="2">
    <source>
        <dbReference type="EMBL" id="MBK1814830.1"/>
    </source>
</evidence>